<sequence length="395" mass="39660">MDATDASEKFEANWPAVFAVSFAMFALVSAELLPISLLSPVAADLDVAVGAAGQAVTLTAITAAISSPLFVLGVGRFDRRPLVLGLAVILAVSGLLSAVASSLWALLVARFLLGVALGGTWAMVTALALRLVPPQKVARAMSIILTGVSAASVVAPPVGAYLGEVWNWRGTFIVAAVLGVIAVAGLLATLPKLPPAAAPGLASFRITLTRGAVLAGLATVFLVLSGHYAGFTYIRPFFEQVAALEINAISFALLLFGAGGVIGSMIGGIWASRSAALTASGSAVGLMLAAGSLMFVDPTPVAASAATAIWGFAFGVFSVAIATWNAEAASDHAEAVGALQATSFQVAIALGAGLGGIAVSAYGPVGVLVFTCAAALLGAILILAAGFRMRQQRTA</sequence>
<feature type="transmembrane region" description="Helical" evidence="6">
    <location>
        <begin position="55"/>
        <end position="75"/>
    </location>
</feature>
<keyword evidence="9" id="KW-1185">Reference proteome</keyword>
<evidence type="ECO:0000256" key="1">
    <source>
        <dbReference type="ARBA" id="ARBA00004651"/>
    </source>
</evidence>
<keyword evidence="5 6" id="KW-0472">Membrane</keyword>
<dbReference type="RefSeq" id="WP_354433274.1">
    <property type="nucleotide sequence ID" value="NZ_JBEPLY010000002.1"/>
</dbReference>
<comment type="caution">
    <text evidence="8">The sequence shown here is derived from an EMBL/GenBank/DDBJ whole genome shotgun (WGS) entry which is preliminary data.</text>
</comment>
<feature type="transmembrane region" description="Helical" evidence="6">
    <location>
        <begin position="12"/>
        <end position="35"/>
    </location>
</feature>
<evidence type="ECO:0000313" key="8">
    <source>
        <dbReference type="EMBL" id="MET3598979.1"/>
    </source>
</evidence>
<dbReference type="Gene3D" id="1.20.1250.20">
    <property type="entry name" value="MFS general substrate transporter like domains"/>
    <property type="match status" value="1"/>
</dbReference>
<dbReference type="PROSITE" id="PS50850">
    <property type="entry name" value="MFS"/>
    <property type="match status" value="1"/>
</dbReference>
<evidence type="ECO:0000256" key="6">
    <source>
        <dbReference type="SAM" id="Phobius"/>
    </source>
</evidence>
<evidence type="ECO:0000259" key="7">
    <source>
        <dbReference type="PROSITE" id="PS50850"/>
    </source>
</evidence>
<dbReference type="SUPFAM" id="SSF103473">
    <property type="entry name" value="MFS general substrate transporter"/>
    <property type="match status" value="1"/>
</dbReference>
<dbReference type="Pfam" id="PF07690">
    <property type="entry name" value="MFS_1"/>
    <property type="match status" value="1"/>
</dbReference>
<evidence type="ECO:0000256" key="2">
    <source>
        <dbReference type="ARBA" id="ARBA00022475"/>
    </source>
</evidence>
<feature type="transmembrane region" description="Helical" evidence="6">
    <location>
        <begin position="246"/>
        <end position="270"/>
    </location>
</feature>
<feature type="transmembrane region" description="Helical" evidence="6">
    <location>
        <begin position="111"/>
        <end position="131"/>
    </location>
</feature>
<evidence type="ECO:0000256" key="4">
    <source>
        <dbReference type="ARBA" id="ARBA00022989"/>
    </source>
</evidence>
<feature type="transmembrane region" description="Helical" evidence="6">
    <location>
        <begin position="277"/>
        <end position="296"/>
    </location>
</feature>
<keyword evidence="3 6" id="KW-0812">Transmembrane</keyword>
<accession>A0ABV2I887</accession>
<dbReference type="Proteomes" id="UP001549164">
    <property type="component" value="Unassembled WGS sequence"/>
</dbReference>
<keyword evidence="2" id="KW-1003">Cell membrane</keyword>
<feature type="transmembrane region" description="Helical" evidence="6">
    <location>
        <begin position="336"/>
        <end position="359"/>
    </location>
</feature>
<name>A0ABV2I887_9HYPH</name>
<feature type="transmembrane region" description="Helical" evidence="6">
    <location>
        <begin position="365"/>
        <end position="387"/>
    </location>
</feature>
<dbReference type="CDD" id="cd17324">
    <property type="entry name" value="MFS_NepI_like"/>
    <property type="match status" value="1"/>
</dbReference>
<dbReference type="EMBL" id="JBEPLY010000002">
    <property type="protein sequence ID" value="MET3598979.1"/>
    <property type="molecule type" value="Genomic_DNA"/>
</dbReference>
<feature type="transmembrane region" description="Helical" evidence="6">
    <location>
        <begin position="211"/>
        <end position="234"/>
    </location>
</feature>
<dbReference type="InterPro" id="IPR036259">
    <property type="entry name" value="MFS_trans_sf"/>
</dbReference>
<feature type="transmembrane region" description="Helical" evidence="6">
    <location>
        <begin position="82"/>
        <end position="105"/>
    </location>
</feature>
<gene>
    <name evidence="8" type="ORF">ABID12_000906</name>
</gene>
<feature type="transmembrane region" description="Helical" evidence="6">
    <location>
        <begin position="302"/>
        <end position="324"/>
    </location>
</feature>
<evidence type="ECO:0000313" key="9">
    <source>
        <dbReference type="Proteomes" id="UP001549164"/>
    </source>
</evidence>
<keyword evidence="4 6" id="KW-1133">Transmembrane helix</keyword>
<dbReference type="InterPro" id="IPR050189">
    <property type="entry name" value="MFS_Efflux_Transporters"/>
</dbReference>
<protein>
    <submittedName>
        <fullName evidence="8">DHA1 family purine ribonucleoside efflux pump-like MFS transporter</fullName>
    </submittedName>
</protein>
<dbReference type="PANTHER" id="PTHR43124:SF5">
    <property type="entry name" value="PURINE RIBONUCLEOSIDE EFFLUX PUMP NEPI"/>
    <property type="match status" value="1"/>
</dbReference>
<feature type="domain" description="Major facilitator superfamily (MFS) profile" evidence="7">
    <location>
        <begin position="16"/>
        <end position="390"/>
    </location>
</feature>
<evidence type="ECO:0000256" key="5">
    <source>
        <dbReference type="ARBA" id="ARBA00023136"/>
    </source>
</evidence>
<proteinExistence type="predicted"/>
<organism evidence="8 9">
    <name type="scientific">Martelella mangrovi</name>
    <dbReference type="NCBI Taxonomy" id="1397477"/>
    <lineage>
        <taxon>Bacteria</taxon>
        <taxon>Pseudomonadati</taxon>
        <taxon>Pseudomonadota</taxon>
        <taxon>Alphaproteobacteria</taxon>
        <taxon>Hyphomicrobiales</taxon>
        <taxon>Aurantimonadaceae</taxon>
        <taxon>Martelella</taxon>
    </lineage>
</organism>
<evidence type="ECO:0000256" key="3">
    <source>
        <dbReference type="ARBA" id="ARBA00022692"/>
    </source>
</evidence>
<dbReference type="InterPro" id="IPR020846">
    <property type="entry name" value="MFS_dom"/>
</dbReference>
<reference evidence="8 9" key="1">
    <citation type="submission" date="2024-06" db="EMBL/GenBank/DDBJ databases">
        <title>Genomic Encyclopedia of Type Strains, Phase IV (KMG-IV): sequencing the most valuable type-strain genomes for metagenomic binning, comparative biology and taxonomic classification.</title>
        <authorList>
            <person name="Goeker M."/>
        </authorList>
    </citation>
    <scope>NUCLEOTIDE SEQUENCE [LARGE SCALE GENOMIC DNA]</scope>
    <source>
        <strain evidence="8 9">DSM 28102</strain>
    </source>
</reference>
<comment type="subcellular location">
    <subcellularLocation>
        <location evidence="1">Cell membrane</location>
        <topology evidence="1">Multi-pass membrane protein</topology>
    </subcellularLocation>
</comment>
<dbReference type="PANTHER" id="PTHR43124">
    <property type="entry name" value="PURINE EFFLUX PUMP PBUE"/>
    <property type="match status" value="1"/>
</dbReference>
<feature type="transmembrane region" description="Helical" evidence="6">
    <location>
        <begin position="168"/>
        <end position="190"/>
    </location>
</feature>
<dbReference type="InterPro" id="IPR011701">
    <property type="entry name" value="MFS"/>
</dbReference>
<feature type="transmembrane region" description="Helical" evidence="6">
    <location>
        <begin position="143"/>
        <end position="162"/>
    </location>
</feature>